<keyword evidence="8 12" id="KW-0413">Isomerase</keyword>
<evidence type="ECO:0000256" key="9">
    <source>
        <dbReference type="ARBA" id="ARBA00023306"/>
    </source>
</evidence>
<evidence type="ECO:0000256" key="5">
    <source>
        <dbReference type="ARBA" id="ARBA00022618"/>
    </source>
</evidence>
<keyword evidence="7 12" id="KW-0143">Chaperone</keyword>
<dbReference type="GO" id="GO:0015031">
    <property type="term" value="P:protein transport"/>
    <property type="evidence" value="ECO:0007669"/>
    <property type="project" value="UniProtKB-UniRule"/>
</dbReference>
<accession>A0A1M6GKL9</accession>
<dbReference type="InterPro" id="IPR005215">
    <property type="entry name" value="Trig_fac"/>
</dbReference>
<evidence type="ECO:0000313" key="16">
    <source>
        <dbReference type="EMBL" id="SHJ10470.1"/>
    </source>
</evidence>
<dbReference type="Proteomes" id="UP000184292">
    <property type="component" value="Unassembled WGS sequence"/>
</dbReference>
<dbReference type="PANTHER" id="PTHR30560:SF3">
    <property type="entry name" value="TRIGGER FACTOR-LIKE PROTEIN TIG, CHLOROPLASTIC"/>
    <property type="match status" value="1"/>
</dbReference>
<comment type="catalytic activity">
    <reaction evidence="1 12 13">
        <text>[protein]-peptidylproline (omega=180) = [protein]-peptidylproline (omega=0)</text>
        <dbReference type="Rhea" id="RHEA:16237"/>
        <dbReference type="Rhea" id="RHEA-COMP:10747"/>
        <dbReference type="Rhea" id="RHEA-COMP:10748"/>
        <dbReference type="ChEBI" id="CHEBI:83833"/>
        <dbReference type="ChEBI" id="CHEBI:83834"/>
        <dbReference type="EC" id="5.2.1.8"/>
    </reaction>
</comment>
<dbReference type="GO" id="GO:0043335">
    <property type="term" value="P:protein unfolding"/>
    <property type="evidence" value="ECO:0007669"/>
    <property type="project" value="TreeGrafter"/>
</dbReference>
<evidence type="ECO:0000256" key="6">
    <source>
        <dbReference type="ARBA" id="ARBA00023110"/>
    </source>
</evidence>
<dbReference type="EC" id="5.2.1.8" evidence="3 12"/>
<dbReference type="Pfam" id="PF05697">
    <property type="entry name" value="Trigger_N"/>
    <property type="match status" value="1"/>
</dbReference>
<comment type="domain">
    <text evidence="12">Consists of 3 domains; the N-terminus binds the ribosome, the middle domain has PPIase activity, while the C-terminus has intrinsic chaperone activity on its own.</text>
</comment>
<comment type="function">
    <text evidence="10 12">Involved in protein export. Acts as a chaperone by maintaining the newly synthesized protein in an open conformation. Functions as a peptidyl-prolyl cis-trans isomerase.</text>
</comment>
<keyword evidence="5 12" id="KW-0132">Cell division</keyword>
<evidence type="ECO:0000259" key="15">
    <source>
        <dbReference type="PROSITE" id="PS50059"/>
    </source>
</evidence>
<proteinExistence type="inferred from homology"/>
<evidence type="ECO:0000256" key="12">
    <source>
        <dbReference type="HAMAP-Rule" id="MF_00303"/>
    </source>
</evidence>
<dbReference type="Pfam" id="PF05698">
    <property type="entry name" value="Trigger_C"/>
    <property type="match status" value="1"/>
</dbReference>
<dbReference type="SUPFAM" id="SSF54534">
    <property type="entry name" value="FKBP-like"/>
    <property type="match status" value="1"/>
</dbReference>
<dbReference type="InterPro" id="IPR008880">
    <property type="entry name" value="Trigger_fac_C"/>
</dbReference>
<dbReference type="InterPro" id="IPR036611">
    <property type="entry name" value="Trigger_fac_ribosome-bd_sf"/>
</dbReference>
<comment type="subcellular location">
    <subcellularLocation>
        <location evidence="12">Cytoplasm</location>
    </subcellularLocation>
    <text evidence="12">About half TF is bound to the ribosome near the polypeptide exit tunnel while the other half is free in the cytoplasm.</text>
</comment>
<name>A0A1M6GKL9_9RHOB</name>
<dbReference type="GO" id="GO:0043022">
    <property type="term" value="F:ribosome binding"/>
    <property type="evidence" value="ECO:0007669"/>
    <property type="project" value="TreeGrafter"/>
</dbReference>
<dbReference type="PROSITE" id="PS50059">
    <property type="entry name" value="FKBP_PPIASE"/>
    <property type="match status" value="1"/>
</dbReference>
<evidence type="ECO:0000256" key="8">
    <source>
        <dbReference type="ARBA" id="ARBA00023235"/>
    </source>
</evidence>
<evidence type="ECO:0000256" key="1">
    <source>
        <dbReference type="ARBA" id="ARBA00000971"/>
    </source>
</evidence>
<dbReference type="SUPFAM" id="SSF102735">
    <property type="entry name" value="Trigger factor ribosome-binding domain"/>
    <property type="match status" value="1"/>
</dbReference>
<keyword evidence="9 12" id="KW-0131">Cell cycle</keyword>
<evidence type="ECO:0000256" key="4">
    <source>
        <dbReference type="ARBA" id="ARBA00016902"/>
    </source>
</evidence>
<dbReference type="OrthoDB" id="9767721at2"/>
<dbReference type="PIRSF" id="PIRSF003095">
    <property type="entry name" value="Trigger_factor"/>
    <property type="match status" value="1"/>
</dbReference>
<evidence type="ECO:0000256" key="11">
    <source>
        <dbReference type="ARBA" id="ARBA00029986"/>
    </source>
</evidence>
<keyword evidence="12" id="KW-0963">Cytoplasm</keyword>
<comment type="similarity">
    <text evidence="2 12 14">Belongs to the FKBP-type PPIase family. Tig subfamily.</text>
</comment>
<dbReference type="GO" id="GO:0003755">
    <property type="term" value="F:peptidyl-prolyl cis-trans isomerase activity"/>
    <property type="evidence" value="ECO:0007669"/>
    <property type="project" value="UniProtKB-UniRule"/>
</dbReference>
<dbReference type="HAMAP" id="MF_00303">
    <property type="entry name" value="Trigger_factor_Tig"/>
    <property type="match status" value="1"/>
</dbReference>
<dbReference type="InterPro" id="IPR046357">
    <property type="entry name" value="PPIase_dom_sf"/>
</dbReference>
<reference evidence="16 17" key="1">
    <citation type="submission" date="2016-11" db="EMBL/GenBank/DDBJ databases">
        <authorList>
            <person name="Jaros S."/>
            <person name="Januszkiewicz K."/>
            <person name="Wedrychowicz H."/>
        </authorList>
    </citation>
    <scope>NUCLEOTIDE SEQUENCE [LARGE SCALE GENOMIC DNA]</scope>
    <source>
        <strain evidence="16 17">DSM 100565</strain>
    </source>
</reference>
<keyword evidence="17" id="KW-1185">Reference proteome</keyword>
<dbReference type="FunFam" id="3.10.50.40:FF:000001">
    <property type="entry name" value="Trigger factor"/>
    <property type="match status" value="1"/>
</dbReference>
<dbReference type="AlphaFoldDB" id="A0A1M6GKL9"/>
<evidence type="ECO:0000256" key="7">
    <source>
        <dbReference type="ARBA" id="ARBA00023186"/>
    </source>
</evidence>
<dbReference type="Gene3D" id="3.10.50.40">
    <property type="match status" value="1"/>
</dbReference>
<protein>
    <recommendedName>
        <fullName evidence="4 12">Trigger factor</fullName>
        <shortName evidence="12">TF</shortName>
        <ecNumber evidence="3 12">5.2.1.8</ecNumber>
    </recommendedName>
    <alternativeName>
        <fullName evidence="11 12">PPIase</fullName>
    </alternativeName>
</protein>
<dbReference type="InterPro" id="IPR027304">
    <property type="entry name" value="Trigger_fact/SurA_dom_sf"/>
</dbReference>
<keyword evidence="6 12" id="KW-0697">Rotamase</keyword>
<feature type="domain" description="PPIase FKBP-type" evidence="15">
    <location>
        <begin position="165"/>
        <end position="225"/>
    </location>
</feature>
<dbReference type="InterPro" id="IPR001179">
    <property type="entry name" value="PPIase_FKBP_dom"/>
</dbReference>
<evidence type="ECO:0000313" key="17">
    <source>
        <dbReference type="Proteomes" id="UP000184292"/>
    </source>
</evidence>
<dbReference type="GO" id="GO:0044183">
    <property type="term" value="F:protein folding chaperone"/>
    <property type="evidence" value="ECO:0007669"/>
    <property type="project" value="TreeGrafter"/>
</dbReference>
<dbReference type="PANTHER" id="PTHR30560">
    <property type="entry name" value="TRIGGER FACTOR CHAPERONE AND PEPTIDYL-PROLYL CIS/TRANS ISOMERASE"/>
    <property type="match status" value="1"/>
</dbReference>
<gene>
    <name evidence="12" type="primary">tig</name>
    <name evidence="16" type="ORF">SAMN05444417_2789</name>
</gene>
<dbReference type="GO" id="GO:0051083">
    <property type="term" value="P:'de novo' cotranslational protein folding"/>
    <property type="evidence" value="ECO:0007669"/>
    <property type="project" value="TreeGrafter"/>
</dbReference>
<evidence type="ECO:0000256" key="13">
    <source>
        <dbReference type="PROSITE-ProRule" id="PRU00277"/>
    </source>
</evidence>
<sequence>MQVTETLNEGLKRGYQIKVTAAELDEKVTEKLREAQPEVAMKGFRKGKVPLPMLKKQFGPRLLGEAMQETIDGALSSHLEETGDRPAMQPQVKMTNDDWKEGDDVEVDVSYERLPEVPEVDFSKIEIERLKVEADDSAVDEALANLAENAQDFEDRKKGSKAKDGDQVVIDFVGRVDGEEFEGGAAEDYPLVLGSNSFIPGFEEQLVGVKDGEEKEVTVTFPEQYQAAHLAGKEAVFTCTVKAVKAPKPAEIDDELAKKYGAEDLNALKTQIRERLGAEYAQASRAVAKRALLDALDEAVSFELPPSLVEAEANQIAHQLWHEENPDHHGHDHDRIEPTDEHKALAERRVKLGLLLADVGQKAEVQVTDAELTQAILNQARQYRGQERQFFEYVQQNAQARQQIQAPIFEDKVVDHIFENAKVEEKTVTKDELQAAVEKLEADEAAEA</sequence>
<dbReference type="InterPro" id="IPR008881">
    <property type="entry name" value="Trigger_fac_ribosome-bd_bac"/>
</dbReference>
<dbReference type="NCBIfam" id="TIGR00115">
    <property type="entry name" value="tig"/>
    <property type="match status" value="1"/>
</dbReference>
<dbReference type="STRING" id="1447782.SAMN05444417_2789"/>
<dbReference type="Gene3D" id="3.30.70.1050">
    <property type="entry name" value="Trigger factor ribosome-binding domain"/>
    <property type="match status" value="1"/>
</dbReference>
<evidence type="ECO:0000256" key="10">
    <source>
        <dbReference type="ARBA" id="ARBA00024849"/>
    </source>
</evidence>
<dbReference type="EMBL" id="FQYO01000005">
    <property type="protein sequence ID" value="SHJ10470.1"/>
    <property type="molecule type" value="Genomic_DNA"/>
</dbReference>
<dbReference type="GO" id="GO:0051301">
    <property type="term" value="P:cell division"/>
    <property type="evidence" value="ECO:0007669"/>
    <property type="project" value="UniProtKB-KW"/>
</dbReference>
<evidence type="ECO:0000256" key="2">
    <source>
        <dbReference type="ARBA" id="ARBA00005464"/>
    </source>
</evidence>
<dbReference type="SUPFAM" id="SSF109998">
    <property type="entry name" value="Triger factor/SurA peptide-binding domain-like"/>
    <property type="match status" value="1"/>
</dbReference>
<dbReference type="GO" id="GO:0005737">
    <property type="term" value="C:cytoplasm"/>
    <property type="evidence" value="ECO:0007669"/>
    <property type="project" value="UniProtKB-SubCell"/>
</dbReference>
<organism evidence="16 17">
    <name type="scientific">Wenxinia saemankumensis</name>
    <dbReference type="NCBI Taxonomy" id="1447782"/>
    <lineage>
        <taxon>Bacteria</taxon>
        <taxon>Pseudomonadati</taxon>
        <taxon>Pseudomonadota</taxon>
        <taxon>Alphaproteobacteria</taxon>
        <taxon>Rhodobacterales</taxon>
        <taxon>Roseobacteraceae</taxon>
        <taxon>Wenxinia</taxon>
    </lineage>
</organism>
<evidence type="ECO:0000256" key="3">
    <source>
        <dbReference type="ARBA" id="ARBA00013194"/>
    </source>
</evidence>
<dbReference type="Gene3D" id="1.10.3120.10">
    <property type="entry name" value="Trigger factor, C-terminal domain"/>
    <property type="match status" value="1"/>
</dbReference>
<evidence type="ECO:0000256" key="14">
    <source>
        <dbReference type="RuleBase" id="RU003914"/>
    </source>
</evidence>
<dbReference type="InterPro" id="IPR037041">
    <property type="entry name" value="Trigger_fac_C_sf"/>
</dbReference>
<dbReference type="Pfam" id="PF00254">
    <property type="entry name" value="FKBP_C"/>
    <property type="match status" value="1"/>
</dbReference>
<dbReference type="RefSeq" id="WP_073332013.1">
    <property type="nucleotide sequence ID" value="NZ_FQYO01000005.1"/>
</dbReference>